<dbReference type="Proteomes" id="UP000799764">
    <property type="component" value="Unassembled WGS sequence"/>
</dbReference>
<feature type="region of interest" description="Disordered" evidence="1">
    <location>
        <begin position="36"/>
        <end position="76"/>
    </location>
</feature>
<evidence type="ECO:0000313" key="3">
    <source>
        <dbReference type="Proteomes" id="UP000799764"/>
    </source>
</evidence>
<dbReference type="EMBL" id="MU001492">
    <property type="protein sequence ID" value="KAF2451491.1"/>
    <property type="molecule type" value="Genomic_DNA"/>
</dbReference>
<keyword evidence="3" id="KW-1185">Reference proteome</keyword>
<protein>
    <submittedName>
        <fullName evidence="2">Uncharacterized protein</fullName>
    </submittedName>
</protein>
<dbReference type="OrthoDB" id="3790619at2759"/>
<gene>
    <name evidence="2" type="ORF">P171DRAFT_425991</name>
</gene>
<reference evidence="2" key="1">
    <citation type="journal article" date="2020" name="Stud. Mycol.">
        <title>101 Dothideomycetes genomes: a test case for predicting lifestyles and emergence of pathogens.</title>
        <authorList>
            <person name="Haridas S."/>
            <person name="Albert R."/>
            <person name="Binder M."/>
            <person name="Bloem J."/>
            <person name="Labutti K."/>
            <person name="Salamov A."/>
            <person name="Andreopoulos B."/>
            <person name="Baker S."/>
            <person name="Barry K."/>
            <person name="Bills G."/>
            <person name="Bluhm B."/>
            <person name="Cannon C."/>
            <person name="Castanera R."/>
            <person name="Culley D."/>
            <person name="Daum C."/>
            <person name="Ezra D."/>
            <person name="Gonzalez J."/>
            <person name="Henrissat B."/>
            <person name="Kuo A."/>
            <person name="Liang C."/>
            <person name="Lipzen A."/>
            <person name="Lutzoni F."/>
            <person name="Magnuson J."/>
            <person name="Mondo S."/>
            <person name="Nolan M."/>
            <person name="Ohm R."/>
            <person name="Pangilinan J."/>
            <person name="Park H.-J."/>
            <person name="Ramirez L."/>
            <person name="Alfaro M."/>
            <person name="Sun H."/>
            <person name="Tritt A."/>
            <person name="Yoshinaga Y."/>
            <person name="Zwiers L.-H."/>
            <person name="Turgeon B."/>
            <person name="Goodwin S."/>
            <person name="Spatafora J."/>
            <person name="Crous P."/>
            <person name="Grigoriev I."/>
        </authorList>
    </citation>
    <scope>NUCLEOTIDE SEQUENCE</scope>
    <source>
        <strain evidence="2">CBS 690.94</strain>
    </source>
</reference>
<proteinExistence type="predicted"/>
<feature type="compositionally biased region" description="Polar residues" evidence="1">
    <location>
        <begin position="61"/>
        <end position="70"/>
    </location>
</feature>
<feature type="compositionally biased region" description="Polar residues" evidence="1">
    <location>
        <begin position="40"/>
        <end position="49"/>
    </location>
</feature>
<evidence type="ECO:0000256" key="1">
    <source>
        <dbReference type="SAM" id="MobiDB-lite"/>
    </source>
</evidence>
<sequence>MSPPQTEYVYIPNLIGGQMLRIPVFSLEADYEEEEDVTIPSPSDLTIDTSALPIPARDASPTPSVDSTVESVEEAE</sequence>
<name>A0A9P4UIA2_9PLEO</name>
<dbReference type="AlphaFoldDB" id="A0A9P4UIA2"/>
<comment type="caution">
    <text evidence="2">The sequence shown here is derived from an EMBL/GenBank/DDBJ whole genome shotgun (WGS) entry which is preliminary data.</text>
</comment>
<accession>A0A9P4UIA2</accession>
<evidence type="ECO:0000313" key="2">
    <source>
        <dbReference type="EMBL" id="KAF2451491.1"/>
    </source>
</evidence>
<organism evidence="2 3">
    <name type="scientific">Karstenula rhodostoma CBS 690.94</name>
    <dbReference type="NCBI Taxonomy" id="1392251"/>
    <lineage>
        <taxon>Eukaryota</taxon>
        <taxon>Fungi</taxon>
        <taxon>Dikarya</taxon>
        <taxon>Ascomycota</taxon>
        <taxon>Pezizomycotina</taxon>
        <taxon>Dothideomycetes</taxon>
        <taxon>Pleosporomycetidae</taxon>
        <taxon>Pleosporales</taxon>
        <taxon>Massarineae</taxon>
        <taxon>Didymosphaeriaceae</taxon>
        <taxon>Karstenula</taxon>
    </lineage>
</organism>